<feature type="region of interest" description="Disordered" evidence="1">
    <location>
        <begin position="122"/>
        <end position="142"/>
    </location>
</feature>
<sequence length="142" mass="15736">MIRNDRSHCTNNFAFKNKEGKSARTHQDRNLACPVQSRASAYLRILCASQMAGRGAFLSRAVENAISFHRKEMRVLSRVSLTKACTNPSQSLTFLSRETYSAGRAGGWGAGRFDILASADSNKKRWTSNTRGPRARGSRRGP</sequence>
<dbReference type="EMBL" id="BGZK01000752">
    <property type="protein sequence ID" value="GBP59097.1"/>
    <property type="molecule type" value="Genomic_DNA"/>
</dbReference>
<accession>A0A4C1XA32</accession>
<feature type="compositionally biased region" description="Basic residues" evidence="1">
    <location>
        <begin position="133"/>
        <end position="142"/>
    </location>
</feature>
<evidence type="ECO:0000313" key="3">
    <source>
        <dbReference type="Proteomes" id="UP000299102"/>
    </source>
</evidence>
<protein>
    <submittedName>
        <fullName evidence="2">Uncharacterized protein</fullName>
    </submittedName>
</protein>
<proteinExistence type="predicted"/>
<dbReference type="AlphaFoldDB" id="A0A4C1XA32"/>
<dbReference type="Proteomes" id="UP000299102">
    <property type="component" value="Unassembled WGS sequence"/>
</dbReference>
<evidence type="ECO:0000256" key="1">
    <source>
        <dbReference type="SAM" id="MobiDB-lite"/>
    </source>
</evidence>
<gene>
    <name evidence="2" type="ORF">EVAR_48073_1</name>
</gene>
<organism evidence="2 3">
    <name type="scientific">Eumeta variegata</name>
    <name type="common">Bagworm moth</name>
    <name type="synonym">Eumeta japonica</name>
    <dbReference type="NCBI Taxonomy" id="151549"/>
    <lineage>
        <taxon>Eukaryota</taxon>
        <taxon>Metazoa</taxon>
        <taxon>Ecdysozoa</taxon>
        <taxon>Arthropoda</taxon>
        <taxon>Hexapoda</taxon>
        <taxon>Insecta</taxon>
        <taxon>Pterygota</taxon>
        <taxon>Neoptera</taxon>
        <taxon>Endopterygota</taxon>
        <taxon>Lepidoptera</taxon>
        <taxon>Glossata</taxon>
        <taxon>Ditrysia</taxon>
        <taxon>Tineoidea</taxon>
        <taxon>Psychidae</taxon>
        <taxon>Oiketicinae</taxon>
        <taxon>Eumeta</taxon>
    </lineage>
</organism>
<name>A0A4C1XA32_EUMVA</name>
<evidence type="ECO:0000313" key="2">
    <source>
        <dbReference type="EMBL" id="GBP59097.1"/>
    </source>
</evidence>
<reference evidence="2 3" key="1">
    <citation type="journal article" date="2019" name="Commun. Biol.">
        <title>The bagworm genome reveals a unique fibroin gene that provides high tensile strength.</title>
        <authorList>
            <person name="Kono N."/>
            <person name="Nakamura H."/>
            <person name="Ohtoshi R."/>
            <person name="Tomita M."/>
            <person name="Numata K."/>
            <person name="Arakawa K."/>
        </authorList>
    </citation>
    <scope>NUCLEOTIDE SEQUENCE [LARGE SCALE GENOMIC DNA]</scope>
</reference>
<comment type="caution">
    <text evidence="2">The sequence shown here is derived from an EMBL/GenBank/DDBJ whole genome shotgun (WGS) entry which is preliminary data.</text>
</comment>
<keyword evidence="3" id="KW-1185">Reference proteome</keyword>